<name>X1D544_9ZZZZ</name>
<reference evidence="1" key="1">
    <citation type="journal article" date="2014" name="Front. Microbiol.">
        <title>High frequency of phylogenetically diverse reductive dehalogenase-homologous genes in deep subseafloor sedimentary metagenomes.</title>
        <authorList>
            <person name="Kawai M."/>
            <person name="Futagami T."/>
            <person name="Toyoda A."/>
            <person name="Takaki Y."/>
            <person name="Nishi S."/>
            <person name="Hori S."/>
            <person name="Arai W."/>
            <person name="Tsubouchi T."/>
            <person name="Morono Y."/>
            <person name="Uchiyama I."/>
            <person name="Ito T."/>
            <person name="Fujiyama A."/>
            <person name="Inagaki F."/>
            <person name="Takami H."/>
        </authorList>
    </citation>
    <scope>NUCLEOTIDE SEQUENCE</scope>
    <source>
        <strain evidence="1">Expedition CK06-06</strain>
    </source>
</reference>
<comment type="caution">
    <text evidence="1">The sequence shown here is derived from an EMBL/GenBank/DDBJ whole genome shotgun (WGS) entry which is preliminary data.</text>
</comment>
<proteinExistence type="predicted"/>
<dbReference type="EMBL" id="BART01026717">
    <property type="protein sequence ID" value="GAH00239.1"/>
    <property type="molecule type" value="Genomic_DNA"/>
</dbReference>
<gene>
    <name evidence="1" type="ORF">S01H4_47558</name>
</gene>
<accession>X1D544</accession>
<sequence length="145" mass="16167">CIAMARAPITAAMKSKYIGETISNGMVTPAMLKTLGFPKEKDPSSLSLNEAFVEYDNLLKIHKGKEIPASAVGVYTYFESKLGTGLKQLSAGVRKFNLDLLDRHDIAYITQRANDVCSKWNLHIESQESLDFELVKNEIYSGNYE</sequence>
<protein>
    <submittedName>
        <fullName evidence="1">Uncharacterized protein</fullName>
    </submittedName>
</protein>
<dbReference type="AlphaFoldDB" id="X1D544"/>
<feature type="non-terminal residue" evidence="1">
    <location>
        <position position="1"/>
    </location>
</feature>
<evidence type="ECO:0000313" key="1">
    <source>
        <dbReference type="EMBL" id="GAH00239.1"/>
    </source>
</evidence>
<organism evidence="1">
    <name type="scientific">marine sediment metagenome</name>
    <dbReference type="NCBI Taxonomy" id="412755"/>
    <lineage>
        <taxon>unclassified sequences</taxon>
        <taxon>metagenomes</taxon>
        <taxon>ecological metagenomes</taxon>
    </lineage>
</organism>